<dbReference type="EMBL" id="LFZX01000007">
    <property type="protein sequence ID" value="KNC68894.1"/>
    <property type="molecule type" value="Genomic_DNA"/>
</dbReference>
<proteinExistence type="predicted"/>
<evidence type="ECO:0000256" key="1">
    <source>
        <dbReference type="SAM" id="Phobius"/>
    </source>
</evidence>
<dbReference type="PATRIC" id="fig|43658.6.peg.5710"/>
<dbReference type="OrthoDB" id="572046at2"/>
<keyword evidence="1" id="KW-0472">Membrane</keyword>
<comment type="caution">
    <text evidence="2">The sequence shown here is derived from an EMBL/GenBank/DDBJ whole genome shotgun (WGS) entry which is preliminary data.</text>
</comment>
<gene>
    <name evidence="2" type="ORF">AC626_01840</name>
</gene>
<dbReference type="Proteomes" id="UP000036850">
    <property type="component" value="Unassembled WGS sequence"/>
</dbReference>
<keyword evidence="1" id="KW-0812">Transmembrane</keyword>
<name>A0A0L0EWV9_9GAMM</name>
<evidence type="ECO:0000313" key="2">
    <source>
        <dbReference type="EMBL" id="KNC68894.1"/>
    </source>
</evidence>
<dbReference type="AlphaFoldDB" id="A0A0L0EWV9"/>
<evidence type="ECO:0000313" key="3">
    <source>
        <dbReference type="Proteomes" id="UP000036850"/>
    </source>
</evidence>
<keyword evidence="1" id="KW-1133">Transmembrane helix</keyword>
<sequence length="250" mass="28918">MKSQTFFSWIWRINGLIILLTALFLGALFVYEVSKDLLRERSEPNVTLNLAEDKDQEENWDLGYPVQLGDYDYFLIPLESEKLTVDASDLSAIEGFKRNSGPHQMFSSYRESRMKNAILVNASTNESRWLFDSVDQLIYRFDTLEQEGTRLSEQNQAIFYELINEDSNADQQLDYNDEFIFALSRLDGSGYTEIISGYSDLITQAVNKQGNLLIVYRRQEQVFSALIDLRDFKLLDKRALPKVGDQVSTR</sequence>
<reference evidence="3" key="1">
    <citation type="submission" date="2015-07" db="EMBL/GenBank/DDBJ databases">
        <title>Draft genome sequence of a Pseudoalteromonas rubra strain, OCN096, isolated from Kaneohe Bay, Oahu, Hawaii.</title>
        <authorList>
            <person name="Beurmann S."/>
            <person name="Ushijima B."/>
            <person name="Belcaid M."/>
            <person name="Callahan S.M."/>
            <person name="Aeby G.S."/>
        </authorList>
    </citation>
    <scope>NUCLEOTIDE SEQUENCE [LARGE SCALE GENOMIC DNA]</scope>
    <source>
        <strain evidence="3">OCN096</strain>
    </source>
</reference>
<accession>A0A0L0EWV9</accession>
<protein>
    <submittedName>
        <fullName evidence="2">Uncharacterized protein</fullName>
    </submittedName>
</protein>
<organism evidence="2 3">
    <name type="scientific">Pseudoalteromonas rubra</name>
    <dbReference type="NCBI Taxonomy" id="43658"/>
    <lineage>
        <taxon>Bacteria</taxon>
        <taxon>Pseudomonadati</taxon>
        <taxon>Pseudomonadota</taxon>
        <taxon>Gammaproteobacteria</taxon>
        <taxon>Alteromonadales</taxon>
        <taxon>Pseudoalteromonadaceae</taxon>
        <taxon>Pseudoalteromonas</taxon>
    </lineage>
</organism>
<feature type="transmembrane region" description="Helical" evidence="1">
    <location>
        <begin position="6"/>
        <end position="31"/>
    </location>
</feature>